<proteinExistence type="evidence at transcript level"/>
<evidence type="ECO:0000313" key="1">
    <source>
        <dbReference type="EMBL" id="AFK45962.1"/>
    </source>
</evidence>
<name>I3T0C0_LOTJA</name>
<sequence>MKLLCLWHNIFDSNVCTKLFSPFHESRCVLLVEKLHPIGYLYHPQPPQEATKSNIQVPNLVTTEKIIAFAALLKCIFQQQQSSSHFLYALIPLIFSFCASNGSHCRVPLVINKGSPEASDGAFIRIRRKNGRGRGPDLINILHNDQRLANGFVLMKENRNFLMNRVRLKKKLAFGLK</sequence>
<accession>I3T0C0</accession>
<reference evidence="1" key="1">
    <citation type="submission" date="2012-05" db="EMBL/GenBank/DDBJ databases">
        <authorList>
            <person name="Krishnakumar V."/>
            <person name="Cheung F."/>
            <person name="Xiao Y."/>
            <person name="Chan A."/>
            <person name="Moskal W.A."/>
            <person name="Town C.D."/>
        </authorList>
    </citation>
    <scope>NUCLEOTIDE SEQUENCE</scope>
</reference>
<organism evidence="1">
    <name type="scientific">Lotus japonicus</name>
    <name type="common">Lotus corniculatus var. japonicus</name>
    <dbReference type="NCBI Taxonomy" id="34305"/>
    <lineage>
        <taxon>Eukaryota</taxon>
        <taxon>Viridiplantae</taxon>
        <taxon>Streptophyta</taxon>
        <taxon>Embryophyta</taxon>
        <taxon>Tracheophyta</taxon>
        <taxon>Spermatophyta</taxon>
        <taxon>Magnoliopsida</taxon>
        <taxon>eudicotyledons</taxon>
        <taxon>Gunneridae</taxon>
        <taxon>Pentapetalae</taxon>
        <taxon>rosids</taxon>
        <taxon>fabids</taxon>
        <taxon>Fabales</taxon>
        <taxon>Fabaceae</taxon>
        <taxon>Papilionoideae</taxon>
        <taxon>50 kb inversion clade</taxon>
        <taxon>NPAAA clade</taxon>
        <taxon>Hologalegina</taxon>
        <taxon>robinioid clade</taxon>
        <taxon>Loteae</taxon>
        <taxon>Lotus</taxon>
    </lineage>
</organism>
<dbReference type="EMBL" id="BT146168">
    <property type="protein sequence ID" value="AFK45962.1"/>
    <property type="molecule type" value="mRNA"/>
</dbReference>
<dbReference type="AlphaFoldDB" id="I3T0C0"/>
<protein>
    <submittedName>
        <fullName evidence="1">Uncharacterized protein</fullName>
    </submittedName>
</protein>